<accession>A0A367R5Z7</accession>
<evidence type="ECO:0000313" key="2">
    <source>
        <dbReference type="Proteomes" id="UP000252107"/>
    </source>
</evidence>
<organism evidence="1 2">
    <name type="scientific">Nostoc minutum NIES-26</name>
    <dbReference type="NCBI Taxonomy" id="1844469"/>
    <lineage>
        <taxon>Bacteria</taxon>
        <taxon>Bacillati</taxon>
        <taxon>Cyanobacteriota</taxon>
        <taxon>Cyanophyceae</taxon>
        <taxon>Nostocales</taxon>
        <taxon>Nostocaceae</taxon>
        <taxon>Nostoc</taxon>
    </lineage>
</organism>
<keyword evidence="2" id="KW-1185">Reference proteome</keyword>
<gene>
    <name evidence="1" type="ORF">A6770_20750</name>
</gene>
<comment type="caution">
    <text evidence="1">The sequence shown here is derived from an EMBL/GenBank/DDBJ whole genome shotgun (WGS) entry which is preliminary data.</text>
</comment>
<dbReference type="AlphaFoldDB" id="A0A367R5Z7"/>
<dbReference type="Proteomes" id="UP000252107">
    <property type="component" value="Unassembled WGS sequence"/>
</dbReference>
<proteinExistence type="predicted"/>
<dbReference type="EMBL" id="LXQD01000247">
    <property type="protein sequence ID" value="RCJ30954.1"/>
    <property type="molecule type" value="Genomic_DNA"/>
</dbReference>
<reference evidence="1" key="1">
    <citation type="submission" date="2016-04" db="EMBL/GenBank/DDBJ databases">
        <authorList>
            <person name="Tabuchi Yagui T.R."/>
        </authorList>
    </citation>
    <scope>NUCLEOTIDE SEQUENCE [LARGE SCALE GENOMIC DNA]</scope>
    <source>
        <strain evidence="1">NIES-26</strain>
    </source>
</reference>
<protein>
    <submittedName>
        <fullName evidence="1">Uncharacterized protein</fullName>
    </submittedName>
</protein>
<sequence>MSTTVNSGLHSLKINKLFYDLTSVEMATAVGGSNLTLNNIQGGINNKSDKSSVNSIDGNKLFTIDFSGLTLNFIFLIDIF</sequence>
<evidence type="ECO:0000313" key="1">
    <source>
        <dbReference type="EMBL" id="RCJ30954.1"/>
    </source>
</evidence>
<name>A0A367R5Z7_9NOSO</name>